<evidence type="ECO:0000256" key="1">
    <source>
        <dbReference type="ARBA" id="ARBA00005417"/>
    </source>
</evidence>
<evidence type="ECO:0000259" key="6">
    <source>
        <dbReference type="PROSITE" id="PS50893"/>
    </source>
</evidence>
<dbReference type="InterPro" id="IPR003593">
    <property type="entry name" value="AAA+_ATPase"/>
</dbReference>
<evidence type="ECO:0000256" key="2">
    <source>
        <dbReference type="ARBA" id="ARBA00022448"/>
    </source>
</evidence>
<evidence type="ECO:0000256" key="5">
    <source>
        <dbReference type="ARBA" id="ARBA00022840"/>
    </source>
</evidence>
<keyword evidence="3" id="KW-0536">Nodulation</keyword>
<dbReference type="OrthoDB" id="9785229at2"/>
<dbReference type="CDD" id="cd03230">
    <property type="entry name" value="ABC_DR_subfamily_A"/>
    <property type="match status" value="1"/>
</dbReference>
<evidence type="ECO:0000256" key="3">
    <source>
        <dbReference type="ARBA" id="ARBA00022458"/>
    </source>
</evidence>
<feature type="domain" description="ABC transporter" evidence="6">
    <location>
        <begin position="5"/>
        <end position="236"/>
    </location>
</feature>
<dbReference type="AlphaFoldDB" id="A0A2A2GEK6"/>
<dbReference type="Gene3D" id="3.40.50.300">
    <property type="entry name" value="P-loop containing nucleotide triphosphate hydrolases"/>
    <property type="match status" value="1"/>
</dbReference>
<keyword evidence="5" id="KW-0067">ATP-binding</keyword>
<keyword evidence="4" id="KW-0547">Nucleotide-binding</keyword>
<dbReference type="InterPro" id="IPR003439">
    <property type="entry name" value="ABC_transporter-like_ATP-bd"/>
</dbReference>
<dbReference type="Pfam" id="PF00005">
    <property type="entry name" value="ABC_tran"/>
    <property type="match status" value="1"/>
</dbReference>
<organism evidence="7 8">
    <name type="scientific">Fodinibius salipaludis</name>
    <dbReference type="NCBI Taxonomy" id="2032627"/>
    <lineage>
        <taxon>Bacteria</taxon>
        <taxon>Pseudomonadati</taxon>
        <taxon>Balneolota</taxon>
        <taxon>Balneolia</taxon>
        <taxon>Balneolales</taxon>
        <taxon>Balneolaceae</taxon>
        <taxon>Fodinibius</taxon>
    </lineage>
</organism>
<dbReference type="PANTHER" id="PTHR42711:SF5">
    <property type="entry name" value="ABC TRANSPORTER ATP-BINDING PROTEIN NATA"/>
    <property type="match status" value="1"/>
</dbReference>
<dbReference type="SMART" id="SM00382">
    <property type="entry name" value="AAA"/>
    <property type="match status" value="1"/>
</dbReference>
<sequence>MEEAIQIEGLQKSYGNTAVLQNFELAVPRGNIFGLIGPNGAGKSTLIGILTGLLDYDEGEIIINGRELNEQNELMIKREVASVLQPPLLFEHFTSHDFLHYICDIYETDPETRQQKMDSLLEYLGLTEFEHAKINKLSAGSRKKLSFCAAILSDPKILFLDEPFESIDVISIGRMKTILNRLQQNGVTIIITSHILEIVENLCDDIAILHNQKIIAYLDSETRKELQKDASLSEIFENYVQVEQPKNDVLKWL</sequence>
<evidence type="ECO:0000313" key="7">
    <source>
        <dbReference type="EMBL" id="PAU95347.1"/>
    </source>
</evidence>
<evidence type="ECO:0000313" key="8">
    <source>
        <dbReference type="Proteomes" id="UP000218831"/>
    </source>
</evidence>
<dbReference type="GO" id="GO:0016887">
    <property type="term" value="F:ATP hydrolysis activity"/>
    <property type="evidence" value="ECO:0007669"/>
    <property type="project" value="InterPro"/>
</dbReference>
<dbReference type="GO" id="GO:0005524">
    <property type="term" value="F:ATP binding"/>
    <property type="evidence" value="ECO:0007669"/>
    <property type="project" value="UniProtKB-KW"/>
</dbReference>
<dbReference type="SUPFAM" id="SSF52540">
    <property type="entry name" value="P-loop containing nucleoside triphosphate hydrolases"/>
    <property type="match status" value="1"/>
</dbReference>
<dbReference type="Proteomes" id="UP000218831">
    <property type="component" value="Unassembled WGS sequence"/>
</dbReference>
<dbReference type="PROSITE" id="PS50893">
    <property type="entry name" value="ABC_TRANSPORTER_2"/>
    <property type="match status" value="1"/>
</dbReference>
<dbReference type="RefSeq" id="WP_095605473.1">
    <property type="nucleotide sequence ID" value="NZ_NSKE01000002.1"/>
</dbReference>
<keyword evidence="2" id="KW-0813">Transport</keyword>
<dbReference type="InterPro" id="IPR050763">
    <property type="entry name" value="ABC_transporter_ATP-binding"/>
</dbReference>
<reference evidence="7 8" key="1">
    <citation type="submission" date="2017-08" db="EMBL/GenBank/DDBJ databases">
        <title>Aliifodinibius alkalisoli sp. nov., isolated from saline alkaline soil.</title>
        <authorList>
            <person name="Liu D."/>
            <person name="Zhang G."/>
        </authorList>
    </citation>
    <scope>NUCLEOTIDE SEQUENCE [LARGE SCALE GENOMIC DNA]</scope>
    <source>
        <strain evidence="7 8">WN023</strain>
    </source>
</reference>
<name>A0A2A2GEK6_9BACT</name>
<comment type="similarity">
    <text evidence="1">Belongs to the ABC transporter superfamily.</text>
</comment>
<proteinExistence type="inferred from homology"/>
<protein>
    <recommendedName>
        <fullName evidence="6">ABC transporter domain-containing protein</fullName>
    </recommendedName>
</protein>
<keyword evidence="8" id="KW-1185">Reference proteome</keyword>
<accession>A0A2A2GEK6</accession>
<dbReference type="PANTHER" id="PTHR42711">
    <property type="entry name" value="ABC TRANSPORTER ATP-BINDING PROTEIN"/>
    <property type="match status" value="1"/>
</dbReference>
<gene>
    <name evidence="7" type="ORF">CK503_03900</name>
</gene>
<evidence type="ECO:0000256" key="4">
    <source>
        <dbReference type="ARBA" id="ARBA00022741"/>
    </source>
</evidence>
<dbReference type="InterPro" id="IPR027417">
    <property type="entry name" value="P-loop_NTPase"/>
</dbReference>
<comment type="caution">
    <text evidence="7">The sequence shown here is derived from an EMBL/GenBank/DDBJ whole genome shotgun (WGS) entry which is preliminary data.</text>
</comment>
<dbReference type="EMBL" id="NSKE01000002">
    <property type="protein sequence ID" value="PAU95347.1"/>
    <property type="molecule type" value="Genomic_DNA"/>
</dbReference>